<proteinExistence type="predicted"/>
<feature type="compositionally biased region" description="Acidic residues" evidence="5">
    <location>
        <begin position="274"/>
        <end position="285"/>
    </location>
</feature>
<feature type="compositionally biased region" description="Basic and acidic residues" evidence="5">
    <location>
        <begin position="404"/>
        <end position="416"/>
    </location>
</feature>
<evidence type="ECO:0000313" key="7">
    <source>
        <dbReference type="Proteomes" id="UP000635477"/>
    </source>
</evidence>
<evidence type="ECO:0000256" key="4">
    <source>
        <dbReference type="ARBA" id="ARBA00023242"/>
    </source>
</evidence>
<evidence type="ECO:0000256" key="2">
    <source>
        <dbReference type="ARBA" id="ARBA00022574"/>
    </source>
</evidence>
<dbReference type="Gene3D" id="2.130.10.10">
    <property type="entry name" value="YVTN repeat-like/Quinoprotein amine dehydrogenase"/>
    <property type="match status" value="1"/>
</dbReference>
<evidence type="ECO:0008006" key="8">
    <source>
        <dbReference type="Google" id="ProtNLM"/>
    </source>
</evidence>
<organism evidence="6 7">
    <name type="scientific">Fusarium zealandicum</name>
    <dbReference type="NCBI Taxonomy" id="1053134"/>
    <lineage>
        <taxon>Eukaryota</taxon>
        <taxon>Fungi</taxon>
        <taxon>Dikarya</taxon>
        <taxon>Ascomycota</taxon>
        <taxon>Pezizomycotina</taxon>
        <taxon>Sordariomycetes</taxon>
        <taxon>Hypocreomycetidae</taxon>
        <taxon>Hypocreales</taxon>
        <taxon>Nectriaceae</taxon>
        <taxon>Fusarium</taxon>
        <taxon>Fusarium staphyleae species complex</taxon>
    </lineage>
</organism>
<comment type="caution">
    <text evidence="6">The sequence shown here is derived from an EMBL/GenBank/DDBJ whole genome shotgun (WGS) entry which is preliminary data.</text>
</comment>
<evidence type="ECO:0000256" key="1">
    <source>
        <dbReference type="ARBA" id="ARBA00004123"/>
    </source>
</evidence>
<dbReference type="Gene3D" id="1.20.960.30">
    <property type="match status" value="1"/>
</dbReference>
<dbReference type="Proteomes" id="UP000635477">
    <property type="component" value="Unassembled WGS sequence"/>
</dbReference>
<feature type="region of interest" description="Disordered" evidence="5">
    <location>
        <begin position="404"/>
        <end position="431"/>
    </location>
</feature>
<dbReference type="InterPro" id="IPR036322">
    <property type="entry name" value="WD40_repeat_dom_sf"/>
</dbReference>
<dbReference type="PANTHER" id="PTHR22846">
    <property type="entry name" value="WD40 REPEAT PROTEIN"/>
    <property type="match status" value="1"/>
</dbReference>
<dbReference type="SUPFAM" id="SSF50978">
    <property type="entry name" value="WD40 repeat-like"/>
    <property type="match status" value="1"/>
</dbReference>
<dbReference type="Pfam" id="PF00400">
    <property type="entry name" value="WD40"/>
    <property type="match status" value="1"/>
</dbReference>
<dbReference type="GO" id="GO:0034967">
    <property type="term" value="C:Set3 complex"/>
    <property type="evidence" value="ECO:0007669"/>
    <property type="project" value="TreeGrafter"/>
</dbReference>
<dbReference type="GO" id="GO:0006357">
    <property type="term" value="P:regulation of transcription by RNA polymerase II"/>
    <property type="evidence" value="ECO:0007669"/>
    <property type="project" value="TreeGrafter"/>
</dbReference>
<dbReference type="Pfam" id="PF08513">
    <property type="entry name" value="LisH"/>
    <property type="match status" value="1"/>
</dbReference>
<evidence type="ECO:0000256" key="5">
    <source>
        <dbReference type="SAM" id="MobiDB-lite"/>
    </source>
</evidence>
<name>A0A8H4UIQ5_9HYPO</name>
<protein>
    <recommendedName>
        <fullName evidence="8">LisH domain-containing protein</fullName>
    </recommendedName>
</protein>
<feature type="region of interest" description="Disordered" evidence="5">
    <location>
        <begin position="274"/>
        <end position="311"/>
    </location>
</feature>
<dbReference type="AlphaFoldDB" id="A0A8H4UIQ5"/>
<keyword evidence="7" id="KW-1185">Reference proteome</keyword>
<reference evidence="6" key="2">
    <citation type="submission" date="2020-05" db="EMBL/GenBank/DDBJ databases">
        <authorList>
            <person name="Kim H.-S."/>
            <person name="Proctor R.H."/>
            <person name="Brown D.W."/>
        </authorList>
    </citation>
    <scope>NUCLEOTIDE SEQUENCE</scope>
    <source>
        <strain evidence="6">NRRL 22465</strain>
    </source>
</reference>
<dbReference type="InterPro" id="IPR001680">
    <property type="entry name" value="WD40_rpt"/>
</dbReference>
<dbReference type="PROSITE" id="PS50896">
    <property type="entry name" value="LISH"/>
    <property type="match status" value="1"/>
</dbReference>
<gene>
    <name evidence="6" type="ORF">FZEAL_6506</name>
</gene>
<comment type="subcellular location">
    <subcellularLocation>
        <location evidence="1">Nucleus</location>
    </subcellularLocation>
</comment>
<dbReference type="SMART" id="SM00320">
    <property type="entry name" value="WD40"/>
    <property type="match status" value="6"/>
</dbReference>
<dbReference type="SMART" id="SM00667">
    <property type="entry name" value="LisH"/>
    <property type="match status" value="1"/>
</dbReference>
<keyword evidence="3" id="KW-0677">Repeat</keyword>
<feature type="region of interest" description="Disordered" evidence="5">
    <location>
        <begin position="341"/>
        <end position="373"/>
    </location>
</feature>
<dbReference type="PANTHER" id="PTHR22846:SF2">
    <property type="entry name" value="F-BOX-LIKE_WD REPEAT-CONTAINING PROTEIN EBI"/>
    <property type="match status" value="1"/>
</dbReference>
<keyword evidence="4" id="KW-0539">Nucleus</keyword>
<dbReference type="InterPro" id="IPR006594">
    <property type="entry name" value="LisH"/>
</dbReference>
<dbReference type="EMBL" id="JABEYC010000478">
    <property type="protein sequence ID" value="KAF4976884.1"/>
    <property type="molecule type" value="Genomic_DNA"/>
</dbReference>
<dbReference type="GO" id="GO:0003714">
    <property type="term" value="F:transcription corepressor activity"/>
    <property type="evidence" value="ECO:0007669"/>
    <property type="project" value="InterPro"/>
</dbReference>
<sequence length="803" mass="86576">MRHGPNGFQDLQILTKNPCSFEASHSTIRRSTRLGRPIDWLVIGRPAPISKVPVPGEPARMLAQQPSAPPRGLGLWLACNSRFPFFDLASTSANPPGRASRGYLYYVASCPGVLCAGGSGSSWIDPYRPQPAPVSSSLLIHSAASPNQRRAYCGAPSTMVAKEFLDSDRVNFLVWRYLLEGNYRETAAKFQKEWHVKQPHRDFAFARHIKSHALVSVINRGLLYHALEREHSLKQADRIGDVQLPQDAAAEAAEALQVGIFGPLNAHSHAMYEEGTEDAEGEEIEEVSRKRAPQPLPNGSPAKRPRLSNGFDNSVDASAAAAAVSATSAAVTVAASTADAPTIAPPVTTPMDVDNQPDNHAYPSPLEGEQAPEPIMRTDGPEQGTQVDKVEELAPETIFIRLADDGQNHTHGDGRDATTPSPLSPSGPDNAPILLQCEWNPRDPSILAAAGTDALARVWTVARAAPVEPGQDHVSPQGHSLLDRDVPRDTTVTALSWTADGAAIAVATDSRNQASINVWSAEGAHLQSMEVSEPPIIKLSWNPNNTALLAISPDKGGALVTVHYPPAGNSLSYFLPGHDIAATPLDAVWTGDTEFLLCGGDLMLCLHCTDTTIAQTRKFETKDDDSFAQVLFDGRSRLAATSSDKGTLDLWDENGQRRSISAHQGAITAMQWQPLPASQPGVDDERLIATGGDDCAILIWNARQPESKPKCFLTMDSPIVRLAFTPDGAFIAGATSSQVLIWKVGSHAVPRASWSRPTHLGWLSPKANTESEEEDEHCLCWDADGQKLAYGSNSRLAIINFRR</sequence>
<keyword evidence="2" id="KW-0853">WD repeat</keyword>
<dbReference type="InterPro" id="IPR015943">
    <property type="entry name" value="WD40/YVTN_repeat-like_dom_sf"/>
</dbReference>
<reference evidence="6" key="1">
    <citation type="journal article" date="2020" name="BMC Genomics">
        <title>Correction to: Identification and distribution of gene clusters required for synthesis of sphingolipid metabolism inhibitors in diverse species of the filamentous fungus Fusarium.</title>
        <authorList>
            <person name="Kim H.S."/>
            <person name="Lohmar J.M."/>
            <person name="Busman M."/>
            <person name="Brown D.W."/>
            <person name="Naumann T.A."/>
            <person name="Divon H.H."/>
            <person name="Lysoe E."/>
            <person name="Uhlig S."/>
            <person name="Proctor R.H."/>
        </authorList>
    </citation>
    <scope>NUCLEOTIDE SEQUENCE</scope>
    <source>
        <strain evidence="6">NRRL 22465</strain>
    </source>
</reference>
<evidence type="ECO:0000256" key="3">
    <source>
        <dbReference type="ARBA" id="ARBA00022737"/>
    </source>
</evidence>
<dbReference type="OrthoDB" id="1367865at2759"/>
<evidence type="ECO:0000313" key="6">
    <source>
        <dbReference type="EMBL" id="KAF4976884.1"/>
    </source>
</evidence>
<dbReference type="InterPro" id="IPR045183">
    <property type="entry name" value="Ebi-like"/>
</dbReference>
<accession>A0A8H4UIQ5</accession>